<dbReference type="InterPro" id="IPR036396">
    <property type="entry name" value="Cyt_P450_sf"/>
</dbReference>
<keyword evidence="6" id="KW-0503">Monooxygenase</keyword>
<comment type="cofactor">
    <cofactor evidence="1 7">
        <name>heme</name>
        <dbReference type="ChEBI" id="CHEBI:30413"/>
    </cofactor>
</comment>
<evidence type="ECO:0000256" key="4">
    <source>
        <dbReference type="ARBA" id="ARBA00022723"/>
    </source>
</evidence>
<dbReference type="EMBL" id="MWPZ01000006">
    <property type="protein sequence ID" value="TIC96076.1"/>
    <property type="molecule type" value="Genomic_DNA"/>
</dbReference>
<dbReference type="AlphaFoldDB" id="A0A4T0VUS4"/>
<reference evidence="8 9" key="1">
    <citation type="journal article" date="2019" name="Genome Biol. Evol.">
        <title>Genomic Plasticity Mediated by Transposable Elements in the Plant Pathogenic Fungus Colletotrichum higginsianum.</title>
        <authorList>
            <person name="Tsushima A."/>
            <person name="Gan P."/>
            <person name="Kumakura N."/>
            <person name="Narusaka M."/>
            <person name="Takano Y."/>
            <person name="Narusaka Y."/>
            <person name="Shirasu K."/>
        </authorList>
    </citation>
    <scope>NUCLEOTIDE SEQUENCE [LARGE SCALE GENOMIC DNA]</scope>
    <source>
        <strain evidence="8 9">MAFF305635-RFP</strain>
    </source>
</reference>
<evidence type="ECO:0000256" key="3">
    <source>
        <dbReference type="ARBA" id="ARBA00022617"/>
    </source>
</evidence>
<name>A0A4T0VUS4_9PEZI</name>
<evidence type="ECO:0000313" key="8">
    <source>
        <dbReference type="EMBL" id="TIC96076.1"/>
    </source>
</evidence>
<evidence type="ECO:0000256" key="7">
    <source>
        <dbReference type="PIRSR" id="PIRSR602403-1"/>
    </source>
</evidence>
<dbReference type="SUPFAM" id="SSF48264">
    <property type="entry name" value="Cytochrome P450"/>
    <property type="match status" value="1"/>
</dbReference>
<dbReference type="GO" id="GO:0004497">
    <property type="term" value="F:monooxygenase activity"/>
    <property type="evidence" value="ECO:0007669"/>
    <property type="project" value="UniProtKB-KW"/>
</dbReference>
<dbReference type="InterPro" id="IPR001128">
    <property type="entry name" value="Cyt_P450"/>
</dbReference>
<organism evidence="8 9">
    <name type="scientific">Colletotrichum higginsianum</name>
    <dbReference type="NCBI Taxonomy" id="80884"/>
    <lineage>
        <taxon>Eukaryota</taxon>
        <taxon>Fungi</taxon>
        <taxon>Dikarya</taxon>
        <taxon>Ascomycota</taxon>
        <taxon>Pezizomycotina</taxon>
        <taxon>Sordariomycetes</taxon>
        <taxon>Hypocreomycetidae</taxon>
        <taxon>Glomerellales</taxon>
        <taxon>Glomerellaceae</taxon>
        <taxon>Colletotrichum</taxon>
        <taxon>Colletotrichum destructivum species complex</taxon>
    </lineage>
</organism>
<protein>
    <submittedName>
        <fullName evidence="8">Cytochrome P450</fullName>
    </submittedName>
</protein>
<keyword evidence="5 7" id="KW-0408">Iron</keyword>
<comment type="similarity">
    <text evidence="2">Belongs to the cytochrome P450 family.</text>
</comment>
<dbReference type="InterPro" id="IPR002403">
    <property type="entry name" value="Cyt_P450_E_grp-IV"/>
</dbReference>
<proteinExistence type="inferred from homology"/>
<dbReference type="PANTHER" id="PTHR24305">
    <property type="entry name" value="CYTOCHROME P450"/>
    <property type="match status" value="1"/>
</dbReference>
<keyword evidence="6" id="KW-0560">Oxidoreductase</keyword>
<sequence>MTEPVFIAAVAAVVAVLLRIAYLQLLPKPIPGVPHNKDSAGRLLGDAPYFKQYEKAARFRTRFFYDLVSKHKSPLAQFFPGPFARPFLVLADYREAQRLMSKQSKDLSRGFLNNVVWSFFLPNHFIAMEDSHPSFKKSKFLTKDLMTNNFLHTVSAPASHQAVSNFVKLWKQKAAIAQGLPFETTRDLEGLTYDIMMTAIFGKGEGEGMTMQQSQALLNDKIKTDGTAKVALFPPAADPEILQAHHDLNVSITGAFGSLFPRVFFVFEKFRPRTRRALATKRDLVQAEIGRSVAQLTANSPGGKPGNQLASAADYVISREIAAAETEGRLPVYDSMELNDMLWGYFGGGQDSTHSTLCFTVKYLGMHQGAQSELRRALRRAHHEAHTREPTVQEIIRTQVPYLDASIEETLRLCSPAGAITKETACDTIVSGHAIPKGTPIMILLTGPTFTQSGARPPEKLSEGGVSDWSCSEYPAEGFHPERWLQSDANGDVRYDNNAGPFLSFSTGPRGCWGKRLAYLELKLIVTLLVWNFEFLRLPAELEDDGLTEGLFTKPKSSLVSLKAITG</sequence>
<dbReference type="PANTHER" id="PTHR24305:SF166">
    <property type="entry name" value="CYTOCHROME P450 12A4, MITOCHONDRIAL-RELATED"/>
    <property type="match status" value="1"/>
</dbReference>
<keyword evidence="3 7" id="KW-0349">Heme</keyword>
<dbReference type="GO" id="GO:0016705">
    <property type="term" value="F:oxidoreductase activity, acting on paired donors, with incorporation or reduction of molecular oxygen"/>
    <property type="evidence" value="ECO:0007669"/>
    <property type="project" value="InterPro"/>
</dbReference>
<evidence type="ECO:0000256" key="2">
    <source>
        <dbReference type="ARBA" id="ARBA00010617"/>
    </source>
</evidence>
<dbReference type="PRINTS" id="PR00385">
    <property type="entry name" value="P450"/>
</dbReference>
<dbReference type="PRINTS" id="PR00465">
    <property type="entry name" value="EP450IV"/>
</dbReference>
<keyword evidence="4 7" id="KW-0479">Metal-binding</keyword>
<gene>
    <name evidence="8" type="ORF">CH35J_008693</name>
</gene>
<evidence type="ECO:0000256" key="6">
    <source>
        <dbReference type="ARBA" id="ARBA00023033"/>
    </source>
</evidence>
<feature type="binding site" description="axial binding residue" evidence="7">
    <location>
        <position position="512"/>
    </location>
    <ligand>
        <name>heme</name>
        <dbReference type="ChEBI" id="CHEBI:30413"/>
    </ligand>
    <ligandPart>
        <name>Fe</name>
        <dbReference type="ChEBI" id="CHEBI:18248"/>
    </ligandPart>
</feature>
<dbReference type="GO" id="GO:0020037">
    <property type="term" value="F:heme binding"/>
    <property type="evidence" value="ECO:0007669"/>
    <property type="project" value="InterPro"/>
</dbReference>
<accession>A0A4T0VUS4</accession>
<comment type="caution">
    <text evidence="8">The sequence shown here is derived from an EMBL/GenBank/DDBJ whole genome shotgun (WGS) entry which is preliminary data.</text>
</comment>
<dbReference type="InterPro" id="IPR050121">
    <property type="entry name" value="Cytochrome_P450_monoxygenase"/>
</dbReference>
<dbReference type="OrthoDB" id="1470350at2759"/>
<dbReference type="GO" id="GO:0005506">
    <property type="term" value="F:iron ion binding"/>
    <property type="evidence" value="ECO:0007669"/>
    <property type="project" value="InterPro"/>
</dbReference>
<dbReference type="Gene3D" id="1.10.630.10">
    <property type="entry name" value="Cytochrome P450"/>
    <property type="match status" value="1"/>
</dbReference>
<evidence type="ECO:0000256" key="1">
    <source>
        <dbReference type="ARBA" id="ARBA00001971"/>
    </source>
</evidence>
<dbReference type="Pfam" id="PF00067">
    <property type="entry name" value="p450"/>
    <property type="match status" value="2"/>
</dbReference>
<dbReference type="Proteomes" id="UP000305883">
    <property type="component" value="Unassembled WGS sequence"/>
</dbReference>
<evidence type="ECO:0000256" key="5">
    <source>
        <dbReference type="ARBA" id="ARBA00023004"/>
    </source>
</evidence>
<evidence type="ECO:0000313" key="9">
    <source>
        <dbReference type="Proteomes" id="UP000305883"/>
    </source>
</evidence>